<evidence type="ECO:0000313" key="1">
    <source>
        <dbReference type="EMBL" id="SFV65019.1"/>
    </source>
</evidence>
<evidence type="ECO:0008006" key="2">
    <source>
        <dbReference type="Google" id="ProtNLM"/>
    </source>
</evidence>
<gene>
    <name evidence="1" type="ORF">MNB_SM-5-1189</name>
</gene>
<dbReference type="AlphaFoldDB" id="A0A1W1CGW8"/>
<dbReference type="Gene3D" id="3.10.620.30">
    <property type="match status" value="1"/>
</dbReference>
<accession>A0A1W1CGW8</accession>
<proteinExistence type="predicted"/>
<dbReference type="EMBL" id="FPHH01000083">
    <property type="protein sequence ID" value="SFV65019.1"/>
    <property type="molecule type" value="Genomic_DNA"/>
</dbReference>
<organism evidence="1">
    <name type="scientific">hydrothermal vent metagenome</name>
    <dbReference type="NCBI Taxonomy" id="652676"/>
    <lineage>
        <taxon>unclassified sequences</taxon>
        <taxon>metagenomes</taxon>
        <taxon>ecological metagenomes</taxon>
    </lineage>
</organism>
<name>A0A1W1CGW8_9ZZZZ</name>
<sequence>MSRFGRFNLLLFLSVTLVSAGSFENFKKVQSESFSSYKDARDNTFNNYLKAQWKEYKAFITPSMYKIPKPKSIQPLQETKAPDVGPLVQIRVPKKVKQPPKERVKKELHKDVIFDFFASAVGFSVDKNIYKAKFYPQNQAGIANVFSVLASSNYAVTLKEIKRYKEALQLNDWGISLLVKKLSHKVFIDENEVKIYTWFLLNKLGYNVKIALTENKNIVLLYNSKDIIYATPRYRLGGKYYYIISRYNTNENEQIYTYAQNYPDATKALDFTLSKLPLLREKRVNKQVSFKEYGKVYTARYSYNQNIIDFMNTYPQVDYKVYFDAPVELETYKSLAQDIKKYTDGKKMSEAMNIVLHFVQKAFKYERDEEQFGHEKVMFAEETLAYNASDCEDRAILFAYLTKKLFGVRVVGVKYSDHMTTALYVPLYGDSVKIGSRRYVMADPTYINANIGQEMPKYRNIQPESFIRLQY</sequence>
<reference evidence="1" key="1">
    <citation type="submission" date="2016-10" db="EMBL/GenBank/DDBJ databases">
        <authorList>
            <person name="de Groot N.N."/>
        </authorList>
    </citation>
    <scope>NUCLEOTIDE SEQUENCE</scope>
</reference>
<protein>
    <recommendedName>
        <fullName evidence="2">Transglutaminase-like domain-containing protein</fullName>
    </recommendedName>
</protein>